<gene>
    <name evidence="1" type="ORF">LEP1GSC186_4647</name>
</gene>
<name>M6UUV1_9LEPT</name>
<evidence type="ECO:0000313" key="2">
    <source>
        <dbReference type="Proteomes" id="UP000012153"/>
    </source>
</evidence>
<dbReference type="Proteomes" id="UP000012153">
    <property type="component" value="Unassembled WGS sequence"/>
</dbReference>
<comment type="caution">
    <text evidence="1">The sequence shown here is derived from an EMBL/GenBank/DDBJ whole genome shotgun (WGS) entry which is preliminary data.</text>
</comment>
<dbReference type="EMBL" id="AHOP02000024">
    <property type="protein sequence ID" value="EMO41038.1"/>
    <property type="molecule type" value="Genomic_DNA"/>
</dbReference>
<proteinExistence type="predicted"/>
<reference evidence="1 2" key="1">
    <citation type="submission" date="2013-01" db="EMBL/GenBank/DDBJ databases">
        <authorList>
            <person name="Harkins D.M."/>
            <person name="Durkin A.S."/>
            <person name="Brinkac L.M."/>
            <person name="Haft D.H."/>
            <person name="Selengut J.D."/>
            <person name="Sanka R."/>
            <person name="DePew J."/>
            <person name="Purushe J."/>
            <person name="Matthias M.A."/>
            <person name="Vinetz J.M."/>
            <person name="Sutton G.G."/>
            <person name="Nierman W.C."/>
            <person name="Fouts D.E."/>
        </authorList>
    </citation>
    <scope>NUCLEOTIDE SEQUENCE [LARGE SCALE GENOMIC DNA]</scope>
    <source>
        <strain evidence="1 2">ZUN142</strain>
    </source>
</reference>
<dbReference type="AlphaFoldDB" id="M6UUV1"/>
<evidence type="ECO:0000313" key="1">
    <source>
        <dbReference type="EMBL" id="EMO41038.1"/>
    </source>
</evidence>
<accession>M6UUV1</accession>
<organism evidence="1 2">
    <name type="scientific">Leptospira noguchii serovar Autumnalis str. ZUN142</name>
    <dbReference type="NCBI Taxonomy" id="1085540"/>
    <lineage>
        <taxon>Bacteria</taxon>
        <taxon>Pseudomonadati</taxon>
        <taxon>Spirochaetota</taxon>
        <taxon>Spirochaetia</taxon>
        <taxon>Leptospirales</taxon>
        <taxon>Leptospiraceae</taxon>
        <taxon>Leptospira</taxon>
    </lineage>
</organism>
<sequence>MPEIANFKRILAYFIFLKFCYTTSKIIFDVQNHLKNILESSEFKQR</sequence>
<protein>
    <submittedName>
        <fullName evidence="1">Uncharacterized protein</fullName>
    </submittedName>
</protein>